<dbReference type="Proteomes" id="UP001500630">
    <property type="component" value="Unassembled WGS sequence"/>
</dbReference>
<feature type="domain" description="NERD" evidence="1">
    <location>
        <begin position="16"/>
        <end position="129"/>
    </location>
</feature>
<dbReference type="GO" id="GO:0005524">
    <property type="term" value="F:ATP binding"/>
    <property type="evidence" value="ECO:0007669"/>
    <property type="project" value="UniProtKB-KW"/>
</dbReference>
<evidence type="ECO:0000259" key="2">
    <source>
        <dbReference type="Pfam" id="PF09848"/>
    </source>
</evidence>
<name>A0ABP6ZJ56_9ACTN</name>
<dbReference type="SUPFAM" id="SSF52540">
    <property type="entry name" value="P-loop containing nucleoside triphosphate hydrolases"/>
    <property type="match status" value="1"/>
</dbReference>
<dbReference type="EMBL" id="BAABDQ010000045">
    <property type="protein sequence ID" value="GAA3609200.1"/>
    <property type="molecule type" value="Genomic_DNA"/>
</dbReference>
<dbReference type="InterPro" id="IPR018647">
    <property type="entry name" value="SLFN_3-like_DNA/RNA_helicase"/>
</dbReference>
<evidence type="ECO:0000313" key="3">
    <source>
        <dbReference type="EMBL" id="GAA3609200.1"/>
    </source>
</evidence>
<keyword evidence="3" id="KW-0067">ATP-binding</keyword>
<reference evidence="4" key="1">
    <citation type="journal article" date="2019" name="Int. J. Syst. Evol. Microbiol.">
        <title>The Global Catalogue of Microorganisms (GCM) 10K type strain sequencing project: providing services to taxonomists for standard genome sequencing and annotation.</title>
        <authorList>
            <consortium name="The Broad Institute Genomics Platform"/>
            <consortium name="The Broad Institute Genome Sequencing Center for Infectious Disease"/>
            <person name="Wu L."/>
            <person name="Ma J."/>
        </authorList>
    </citation>
    <scope>NUCLEOTIDE SEQUENCE [LARGE SCALE GENOMIC DNA]</scope>
    <source>
        <strain evidence="4">JCM 17326</strain>
    </source>
</reference>
<evidence type="ECO:0000313" key="4">
    <source>
        <dbReference type="Proteomes" id="UP001500630"/>
    </source>
</evidence>
<dbReference type="InterPro" id="IPR011528">
    <property type="entry name" value="NERD"/>
</dbReference>
<evidence type="ECO:0000259" key="1">
    <source>
        <dbReference type="Pfam" id="PF08378"/>
    </source>
</evidence>
<dbReference type="PANTHER" id="PTHR11070">
    <property type="entry name" value="UVRD / RECB / PCRA DNA HELICASE FAMILY MEMBER"/>
    <property type="match status" value="1"/>
</dbReference>
<dbReference type="Pfam" id="PF08378">
    <property type="entry name" value="NERD"/>
    <property type="match status" value="1"/>
</dbReference>
<dbReference type="InterPro" id="IPR000212">
    <property type="entry name" value="DNA_helicase_UvrD/REP"/>
</dbReference>
<keyword evidence="4" id="KW-1185">Reference proteome</keyword>
<accession>A0ABP6ZJ56</accession>
<dbReference type="RefSeq" id="WP_345575388.1">
    <property type="nucleotide sequence ID" value="NZ_BAABDQ010000045.1"/>
</dbReference>
<gene>
    <name evidence="3" type="ORF">GCM10022419_112720</name>
</gene>
<dbReference type="Pfam" id="PF09848">
    <property type="entry name" value="SLFN-g3_helicase"/>
    <property type="match status" value="1"/>
</dbReference>
<keyword evidence="3" id="KW-0547">Nucleotide-binding</keyword>
<sequence length="577" mass="64354">MTRMIPPFFDPESTSPGEREVFERLRDDPATEGWTAFHSVGVVKHPRQIQGEVDFVILVPNAGVVCLEVKSHRRVARLDDGRWQLGSHLPEVRGPFKQSDEAKFAIGNHLRKAGPSLPPLPMASAVFFTHARFQAPNPTEWHSWQSVDTIAFHRSPISALVLGILRRHREHLASTPSARGWFSTASVEPTSATCSRITDLLRPSFEFTEPPKIRRHRREEEAERFTQQQFQVLDMFAENPRSVVKGAAGTGKTFVAIEAARRLAANGSRVLLCCYNKLLGQWLKGEVAKVELISAGTFHSYMGRLAQEAGKQQFGGGDSRTWYRETLPGHALDVLLSDERPRFDALVIDEAQDLMLDNYLDVLDVSLSGGLGSGRWLQFGDFTNQAIFDSDADGINLLHQRTGNGFVSVTLSTNCRNVPSIAQHVEENARLVPGYSGTLRAENNREAVREWWKTPEEQQRLLVKHLNRLQADGFAPDEVVVLSPRGSTSAAAMCTDPRWRARLVPLDDARTRFVAYGTAHAFKGLDAAAVIVTDIETVNDQKTQALFYIASSRARDDLTVIARDTARADFRRLLLGE</sequence>
<organism evidence="3 4">
    <name type="scientific">Nonomuraea rosea</name>
    <dbReference type="NCBI Taxonomy" id="638574"/>
    <lineage>
        <taxon>Bacteria</taxon>
        <taxon>Bacillati</taxon>
        <taxon>Actinomycetota</taxon>
        <taxon>Actinomycetes</taxon>
        <taxon>Streptosporangiales</taxon>
        <taxon>Streptosporangiaceae</taxon>
        <taxon>Nonomuraea</taxon>
    </lineage>
</organism>
<proteinExistence type="predicted"/>
<feature type="domain" description="Schlafen group 3-like DNA/RNA helicase" evidence="2">
    <location>
        <begin position="243"/>
        <end position="355"/>
    </location>
</feature>
<dbReference type="Gene3D" id="3.40.50.300">
    <property type="entry name" value="P-loop containing nucleotide triphosphate hydrolases"/>
    <property type="match status" value="2"/>
</dbReference>
<comment type="caution">
    <text evidence="3">The sequence shown here is derived from an EMBL/GenBank/DDBJ whole genome shotgun (WGS) entry which is preliminary data.</text>
</comment>
<dbReference type="InterPro" id="IPR027417">
    <property type="entry name" value="P-loop_NTPase"/>
</dbReference>
<protein>
    <submittedName>
        <fullName evidence="3">ATP-binding domain-containing protein</fullName>
    </submittedName>
</protein>
<dbReference type="PANTHER" id="PTHR11070:SF3">
    <property type="entry name" value="DNA 3'-5' HELICASE"/>
    <property type="match status" value="1"/>
</dbReference>